<dbReference type="OrthoDB" id="1436858at2"/>
<dbReference type="PROSITE" id="PS51257">
    <property type="entry name" value="PROKAR_LIPOPROTEIN"/>
    <property type="match status" value="1"/>
</dbReference>
<evidence type="ECO:0000313" key="1">
    <source>
        <dbReference type="EMBL" id="RFZ81752.1"/>
    </source>
</evidence>
<keyword evidence="2" id="KW-1185">Reference proteome</keyword>
<evidence type="ECO:0000313" key="2">
    <source>
        <dbReference type="Proteomes" id="UP000260823"/>
    </source>
</evidence>
<accession>A0A3E2NL95</accession>
<dbReference type="EMBL" id="QWDE01000004">
    <property type="protein sequence ID" value="RFZ81752.1"/>
    <property type="molecule type" value="Genomic_DNA"/>
</dbReference>
<reference evidence="1 2" key="1">
    <citation type="submission" date="2018-08" db="EMBL/GenBank/DDBJ databases">
        <title>Mucilaginibacter terrae sp. nov., isolated from manganese diggings.</title>
        <authorList>
            <person name="Huang Y."/>
            <person name="Zhou Z."/>
        </authorList>
    </citation>
    <scope>NUCLEOTIDE SEQUENCE [LARGE SCALE GENOMIC DNA]</scope>
    <source>
        <strain evidence="1 2">ZH6</strain>
    </source>
</reference>
<protein>
    <recommendedName>
        <fullName evidence="3">Lipocalin-like domain-containing protein</fullName>
    </recommendedName>
</protein>
<dbReference type="RefSeq" id="WP_117384572.1">
    <property type="nucleotide sequence ID" value="NZ_QWDE01000004.1"/>
</dbReference>
<evidence type="ECO:0008006" key="3">
    <source>
        <dbReference type="Google" id="ProtNLM"/>
    </source>
</evidence>
<comment type="caution">
    <text evidence="1">The sequence shown here is derived from an EMBL/GenBank/DDBJ whole genome shotgun (WGS) entry which is preliminary data.</text>
</comment>
<sequence length="142" mass="15469">MKKALMAIVLLSVFFGCKKSDNPGGVTLVGKWHLIADTVQTYTAGALVKTETGSNTKAGYSDLQFYRTGEFDIYNTETYANKPTYTSSESSLTLSYPASEAGAPARTQNVTIKALTETRLLLYYPPVSTNGQAITFDFVKLN</sequence>
<organism evidence="1 2">
    <name type="scientific">Mucilaginibacter terrenus</name>
    <dbReference type="NCBI Taxonomy" id="2482727"/>
    <lineage>
        <taxon>Bacteria</taxon>
        <taxon>Pseudomonadati</taxon>
        <taxon>Bacteroidota</taxon>
        <taxon>Sphingobacteriia</taxon>
        <taxon>Sphingobacteriales</taxon>
        <taxon>Sphingobacteriaceae</taxon>
        <taxon>Mucilaginibacter</taxon>
    </lineage>
</organism>
<name>A0A3E2NL95_9SPHI</name>
<dbReference type="Proteomes" id="UP000260823">
    <property type="component" value="Unassembled WGS sequence"/>
</dbReference>
<dbReference type="AlphaFoldDB" id="A0A3E2NL95"/>
<gene>
    <name evidence="1" type="ORF">DYU05_18195</name>
</gene>
<proteinExistence type="predicted"/>